<dbReference type="PIRSF" id="PIRSF000429">
    <property type="entry name" value="Ac-CoA_Ac_transf"/>
    <property type="match status" value="1"/>
</dbReference>
<dbReference type="GO" id="GO:0016747">
    <property type="term" value="F:acyltransferase activity, transferring groups other than amino-acyl groups"/>
    <property type="evidence" value="ECO:0007669"/>
    <property type="project" value="InterPro"/>
</dbReference>
<evidence type="ECO:0000259" key="1">
    <source>
        <dbReference type="Pfam" id="PF22691"/>
    </source>
</evidence>
<protein>
    <recommendedName>
        <fullName evidence="1">Thiolase C-terminal domain-containing protein</fullName>
    </recommendedName>
</protein>
<keyword evidence="3" id="KW-1185">Reference proteome</keyword>
<accession>A0AAJ3TXF9</accession>
<dbReference type="CDD" id="cd00829">
    <property type="entry name" value="SCP-x_thiolase"/>
    <property type="match status" value="1"/>
</dbReference>
<dbReference type="InterPro" id="IPR016039">
    <property type="entry name" value="Thiolase-like"/>
</dbReference>
<dbReference type="PANTHER" id="PTHR42870">
    <property type="entry name" value="ACETYL-COA C-ACETYLTRANSFERASE"/>
    <property type="match status" value="1"/>
</dbReference>
<gene>
    <name evidence="2" type="ORF">AWC23_08685</name>
</gene>
<dbReference type="InterPro" id="IPR055140">
    <property type="entry name" value="Thiolase_C_2"/>
</dbReference>
<dbReference type="InterPro" id="IPR002155">
    <property type="entry name" value="Thiolase"/>
</dbReference>
<name>A0AAJ3TXF9_9MYCO</name>
<dbReference type="Proteomes" id="UP000193387">
    <property type="component" value="Unassembled WGS sequence"/>
</dbReference>
<dbReference type="EMBL" id="LQPR01000021">
    <property type="protein sequence ID" value="ORW72978.1"/>
    <property type="molecule type" value="Genomic_DNA"/>
</dbReference>
<dbReference type="AlphaFoldDB" id="A0AAJ3TXF9"/>
<dbReference type="Gene3D" id="3.40.47.10">
    <property type="match status" value="1"/>
</dbReference>
<evidence type="ECO:0000313" key="3">
    <source>
        <dbReference type="Proteomes" id="UP000193387"/>
    </source>
</evidence>
<feature type="domain" description="Thiolase C-terminal" evidence="1">
    <location>
        <begin position="262"/>
        <end position="385"/>
    </location>
</feature>
<organism evidence="2 3">
    <name type="scientific">Mycobacterium saskatchewanense</name>
    <dbReference type="NCBI Taxonomy" id="220927"/>
    <lineage>
        <taxon>Bacteria</taxon>
        <taxon>Bacillati</taxon>
        <taxon>Actinomycetota</taxon>
        <taxon>Actinomycetes</taxon>
        <taxon>Mycobacteriales</taxon>
        <taxon>Mycobacteriaceae</taxon>
        <taxon>Mycobacterium</taxon>
        <taxon>Mycobacterium simiae complex</taxon>
    </lineage>
</organism>
<dbReference type="PANTHER" id="PTHR42870:SF1">
    <property type="entry name" value="NON-SPECIFIC LIPID-TRANSFER PROTEIN-LIKE 2"/>
    <property type="match status" value="1"/>
</dbReference>
<dbReference type="SUPFAM" id="SSF53901">
    <property type="entry name" value="Thiolase-like"/>
    <property type="match status" value="2"/>
</dbReference>
<proteinExistence type="predicted"/>
<evidence type="ECO:0000313" key="2">
    <source>
        <dbReference type="EMBL" id="ORW72978.1"/>
    </source>
</evidence>
<sequence>MNLKDVAIVGVGATEQAKRIQGETLFGLVVSAMDSALDDAGLTRDDVDGVALEWPRPGRPELGRTGDAASWGRVLGHDLSWISDSFTDVAGIRGVLKAASGIAAGLCEVAVVGGAQTGMFSSGPVNVPDPLEFSDIWDAYVVPFFALVAQRHMYEFGTTPEQLATVAATIRNYGYTNPEAVMYGKPQITIADVLASRMVASPFHLLDLCVSAEGGGAVVLTSVERARDLKQPAVAVLGGGMQFHEAPYKNPPIYRTVGRVGAAAASRMFAQSGLSIEDIDVMALYDPNSFEIIRTLECLGVCKEGEGGPYVESVGIGLESPLPVNVDGGLLSYAWNGMQHQTLRIIEVVRQLRGTAVHQVPNARAGVAANAGSGASHQEVILLGKV</sequence>
<reference evidence="2 3" key="1">
    <citation type="submission" date="2016-01" db="EMBL/GenBank/DDBJ databases">
        <title>The new phylogeny of the genus Mycobacterium.</title>
        <authorList>
            <person name="Tarcisio F."/>
            <person name="Conor M."/>
            <person name="Antonella G."/>
            <person name="Elisabetta G."/>
            <person name="Giulia F.S."/>
            <person name="Sara T."/>
            <person name="Anna F."/>
            <person name="Clotilde B."/>
            <person name="Roberto B."/>
            <person name="Veronica D.S."/>
            <person name="Fabio R."/>
            <person name="Monica P."/>
            <person name="Olivier J."/>
            <person name="Enrico T."/>
            <person name="Nicola S."/>
        </authorList>
    </citation>
    <scope>NUCLEOTIDE SEQUENCE [LARGE SCALE GENOMIC DNA]</scope>
    <source>
        <strain evidence="2 3">DSM 44616</strain>
    </source>
</reference>
<comment type="caution">
    <text evidence="2">The sequence shown here is derived from an EMBL/GenBank/DDBJ whole genome shotgun (WGS) entry which is preliminary data.</text>
</comment>
<dbReference type="Pfam" id="PF22691">
    <property type="entry name" value="Thiolase_C_1"/>
    <property type="match status" value="1"/>
</dbReference>